<dbReference type="Pfam" id="PF24415">
    <property type="entry name" value="Ig_Irg-7"/>
    <property type="match status" value="2"/>
</dbReference>
<proteinExistence type="predicted"/>
<dbReference type="PROSITE" id="PS50234">
    <property type="entry name" value="VWFA"/>
    <property type="match status" value="1"/>
</dbReference>
<dbReference type="InterPro" id="IPR036465">
    <property type="entry name" value="vWFA_dom_sf"/>
</dbReference>
<dbReference type="InterPro" id="IPR057086">
    <property type="entry name" value="GBD_Irg-7_N"/>
</dbReference>
<dbReference type="InterPro" id="IPR053295">
    <property type="entry name" value="Innate_immunity_reg"/>
</dbReference>
<feature type="chain" id="PRO_5005894305" evidence="3">
    <location>
        <begin position="20"/>
        <end position="2117"/>
    </location>
</feature>
<feature type="domain" description="C-type lectin" evidence="5">
    <location>
        <begin position="1135"/>
        <end position="1255"/>
    </location>
</feature>
<evidence type="ECO:0000259" key="6">
    <source>
        <dbReference type="PROSITE" id="PS50234"/>
    </source>
</evidence>
<dbReference type="Pfam" id="PF00092">
    <property type="entry name" value="VWA"/>
    <property type="match status" value="1"/>
</dbReference>
<dbReference type="PANTHER" id="PTHR47324">
    <property type="entry name" value="PROTEIN IRG-7-RELATED"/>
    <property type="match status" value="1"/>
</dbReference>
<dbReference type="PANTHER" id="PTHR47324:SF2">
    <property type="entry name" value="EGF-LIKE DOMAIN-CONTAINING PROTEIN-RELATED"/>
    <property type="match status" value="1"/>
</dbReference>
<reference evidence="8" key="1">
    <citation type="submission" date="2017-02" db="UniProtKB">
        <authorList>
            <consortium name="WormBaseParasite"/>
        </authorList>
    </citation>
    <scope>IDENTIFICATION</scope>
</reference>
<feature type="disulfide bond" evidence="2">
    <location>
        <begin position="352"/>
        <end position="361"/>
    </location>
</feature>
<keyword evidence="2" id="KW-0245">EGF-like domain</keyword>
<evidence type="ECO:0000313" key="8">
    <source>
        <dbReference type="WBParaSite" id="SPAL_0000383600.1"/>
    </source>
</evidence>
<dbReference type="PROSITE" id="PS01186">
    <property type="entry name" value="EGF_2"/>
    <property type="match status" value="1"/>
</dbReference>
<dbReference type="Gene3D" id="3.10.100.10">
    <property type="entry name" value="Mannose-Binding Protein A, subunit A"/>
    <property type="match status" value="1"/>
</dbReference>
<dbReference type="PROSITE" id="PS00022">
    <property type="entry name" value="EGF_1"/>
    <property type="match status" value="3"/>
</dbReference>
<dbReference type="Gene3D" id="3.40.50.410">
    <property type="entry name" value="von Willebrand factor, type A domain"/>
    <property type="match status" value="1"/>
</dbReference>
<dbReference type="PROSITE" id="PS00615">
    <property type="entry name" value="C_TYPE_LECTIN_1"/>
    <property type="match status" value="1"/>
</dbReference>
<dbReference type="InterPro" id="IPR016187">
    <property type="entry name" value="CTDL_fold"/>
</dbReference>
<dbReference type="SUPFAM" id="SSF53300">
    <property type="entry name" value="vWA-like"/>
    <property type="match status" value="1"/>
</dbReference>
<evidence type="ECO:0000313" key="7">
    <source>
        <dbReference type="Proteomes" id="UP000046392"/>
    </source>
</evidence>
<feature type="signal peptide" evidence="3">
    <location>
        <begin position="1"/>
        <end position="19"/>
    </location>
</feature>
<dbReference type="Proteomes" id="UP000046392">
    <property type="component" value="Unplaced"/>
</dbReference>
<organism evidence="7 8">
    <name type="scientific">Strongyloides papillosus</name>
    <name type="common">Intestinal threadworm</name>
    <dbReference type="NCBI Taxonomy" id="174720"/>
    <lineage>
        <taxon>Eukaryota</taxon>
        <taxon>Metazoa</taxon>
        <taxon>Ecdysozoa</taxon>
        <taxon>Nematoda</taxon>
        <taxon>Chromadorea</taxon>
        <taxon>Rhabditida</taxon>
        <taxon>Tylenchina</taxon>
        <taxon>Panagrolaimomorpha</taxon>
        <taxon>Strongyloidoidea</taxon>
        <taxon>Strongyloididae</taxon>
        <taxon>Strongyloides</taxon>
    </lineage>
</organism>
<accession>A0A0N5BCU1</accession>
<evidence type="ECO:0000256" key="3">
    <source>
        <dbReference type="SAM" id="SignalP"/>
    </source>
</evidence>
<name>A0A0N5BCU1_STREA</name>
<dbReference type="InterPro" id="IPR002035">
    <property type="entry name" value="VWF_A"/>
</dbReference>
<feature type="domain" description="VWFA" evidence="6">
    <location>
        <begin position="1930"/>
        <end position="2104"/>
    </location>
</feature>
<feature type="domain" description="EGF-like" evidence="4">
    <location>
        <begin position="1414"/>
        <end position="1454"/>
    </location>
</feature>
<evidence type="ECO:0000256" key="1">
    <source>
        <dbReference type="ARBA" id="ARBA00023157"/>
    </source>
</evidence>
<dbReference type="SMART" id="SM00181">
    <property type="entry name" value="EGF"/>
    <property type="match status" value="4"/>
</dbReference>
<dbReference type="WBParaSite" id="SPAL_0000383600.1">
    <property type="protein sequence ID" value="SPAL_0000383600.1"/>
    <property type="gene ID" value="SPAL_0000383600"/>
</dbReference>
<dbReference type="Gene3D" id="2.10.25.10">
    <property type="entry name" value="Laminin"/>
    <property type="match status" value="2"/>
</dbReference>
<dbReference type="InterPro" id="IPR000742">
    <property type="entry name" value="EGF"/>
</dbReference>
<evidence type="ECO:0000259" key="5">
    <source>
        <dbReference type="PROSITE" id="PS50041"/>
    </source>
</evidence>
<comment type="caution">
    <text evidence="2">Lacks conserved residue(s) required for the propagation of feature annotation.</text>
</comment>
<dbReference type="Pfam" id="PF23623">
    <property type="entry name" value="GBD_IRG7_N"/>
    <property type="match status" value="1"/>
</dbReference>
<dbReference type="PROSITE" id="PS50041">
    <property type="entry name" value="C_TYPE_LECTIN_2"/>
    <property type="match status" value="1"/>
</dbReference>
<keyword evidence="7" id="KW-1185">Reference proteome</keyword>
<dbReference type="InterPro" id="IPR018378">
    <property type="entry name" value="C-type_lectin_CS"/>
</dbReference>
<dbReference type="SMART" id="SM00034">
    <property type="entry name" value="CLECT"/>
    <property type="match status" value="1"/>
</dbReference>
<evidence type="ECO:0000259" key="4">
    <source>
        <dbReference type="PROSITE" id="PS50026"/>
    </source>
</evidence>
<feature type="domain" description="EGF-like" evidence="4">
    <location>
        <begin position="328"/>
        <end position="362"/>
    </location>
</feature>
<dbReference type="SMART" id="SM00604">
    <property type="entry name" value="MD"/>
    <property type="match status" value="3"/>
</dbReference>
<dbReference type="InterPro" id="IPR016186">
    <property type="entry name" value="C-type_lectin-like/link_sf"/>
</dbReference>
<dbReference type="SUPFAM" id="SSF56436">
    <property type="entry name" value="C-type lectin-like"/>
    <property type="match status" value="1"/>
</dbReference>
<protein>
    <submittedName>
        <fullName evidence="8">EGF-like domain-containing protein</fullName>
    </submittedName>
</protein>
<feature type="disulfide bond" evidence="2">
    <location>
        <begin position="1444"/>
        <end position="1453"/>
    </location>
</feature>
<dbReference type="PROSITE" id="PS50026">
    <property type="entry name" value="EGF_3"/>
    <property type="match status" value="2"/>
</dbReference>
<sequence>MYKFYCLFVLAILTSITNADEHLNRLKLANAFAPLNSNDFLDIENLAANGPYLSCPAGWTGRFCESPICTNKSVPSMPTDTSSILIDKMNFQSGCVGSIEFPVDRSMKYVMITAHSDQGSPTINLTDSNGQIIPYVSVYNSPGQAVSSYANLVPGAFSVSVDNGNTPTSFCIVSINSASQLVVSGGFVSNSNDDTPHDGVSGASEYFTVQPLNLPSPGFIGSVKIRKNGNYNPDWVAVLTTRFGCGYAYYAGMYTCNEKDSEFMYTIDGIDDNGYPFRRSNTFTCLAPYNPPTPPPVTQPPPTECMNGGTIVGNTSTSVYCICPEYFTGQTCQNVACVNGGISINSGLACDCPTGFSGLNCQDVVCPDAHQTGFGTDYKSLIIVVRLSQTIKSKIELMISSMQMNDLIWSINNKDVYHSFVLVTVSDGGITSKNDFRDINDFYDNLRALENSPTTATGCTDTIVGGIESVFDTQLIYNKSPIYVFTDVISSPDEDYLSVMHRNTARKFPIHIFMITDSSNNCGFDPMNSGFEVLEYVSRRSGGLAYQLPTNDFVHFYQWVQSSTAFQMNMVLFGDYRNCLMKGYTTFFVDNTDKSVFILATGTNLTLTITRPDFQVISPLLNAHNGDSYIWEIYNQDLMIGEYLAIFSTVGGGTYPCSYRVMTESKYELFLGISNEVTNDVSFFDPVYQRASHLVAQLGGLQNNINDPLRLFAEMTIYSTDKFGNVVPVYFSNGIYRDQCDYQLYFGAYSCRVPDQELMITVYADDLNSNTIQRSIPAVCADIVLTPAPPGTCQNGGVQNPYNTSQCICQQNWSGQYCDQINCQNGGQQFNGRCNCPTGTGGMYCENIKCTDRSTNVQFINEERSLVFIVNIEYSMQQAVNELNNKLPDLIRDLQGVSSTFITQYILIAYNSTYNVGQYNGTYSGDFLTAFNNVAQMPLLSDPKANCNGQLMEALSLAGLYNQKNQPLFFIFTDSDYLNSDFAQSSYNNILINLESLQSTINIVIPSTKICNNGDRTTTLSADLTSLVEFTNGDVMFTVTPGDYLSYIPTIHQSGRFGAFSSLDCSINPIIYYLPVDQWSQSFTIAAHGSNLQISVSDSYGNDATANYLNQILSDSSNMINQYIIPCDSKREISRKQYCYNLQTSRLAWGDAQLKCHQTKGSFLFDLFSPQKETFFDGQIGTIGVWMGLRRGSDNIWRWDAPDGVKSIQLGSYSNWATPPVSGDGLDCAYLQKDATGQSKWYRDACNATYNFICQKHKYGQVISPDMDSANLLPAGIWKVKINGTGQCYFNAMIQSQIQVFYGFVNDIHEDIPQSVANLGSSTNRYIATATGLDPINTESFVNNVDGNLNYAFMYKYNANSTRPATMLTPVTFQRREECSYVSVSQTFACPDKGSSILSHEYFVKFSGVDQFGNLFERLSTSICASPITKCMNGGYLYNGQCICPPNYTGSRCGTVLCFNGGQINEAGTCTCQQEFTGVSCETPMCELKHPQDFGDNHKTLAIVIEQSYGSTSMIKYLIATLKNTVQQITQKNQLWFSNYILVPFDQTKNSGVWAPVVASSNINDIINGLKSIPSGQCADSMPCPSGSSCHRPIYRVMNYLFSRSDFNKPNSQVLLFTRSGAEDYDYYDLFTQMQQVKPVINVIIPDAASPCGQGFDTPEARGLTRLAALGGGNVHVMTSRQVATQLLPLYFPTLYTTNLVEVIASTRNCTNDEAIFQIDSTANDFTISYVGGYDAQLKLYGPDQKQITLPTPVVSSDTNKIYVIKADSSSYLKSGTYRLFTKTSSQFCNALIHVNSSLEVFTGYAAVTDHMNGATQDDGYFAPIGKIGVKNVLMFHANNLNVGQLTFVQLYSERGLFFTSEIKKRDACSYEYYSTQTFECMFGNFEVAIYGVDDKGNNFRRVTSGSCLDEMPERDPPAAFCDLGLVKQDFLFVMDTSVNKYFSNLKSSAIGIVGKYYVQGLNNTRVGGISVADQSTLNFNLSQTTTSDGLFGYFNTFQPTNLTGQNLASAFYLARSVATDSNSGYRTDTSVKHTIVYLTSNDNYSGDDALQAYKSLKRSGSWGLLTVGLNVQSKAPIEVLNGNTCMYVSSDADKFQTNAVNFVQSHSCRRFSRCGE</sequence>
<keyword evidence="3" id="KW-0732">Signal</keyword>
<dbReference type="STRING" id="174720.A0A0N5BCU1"/>
<evidence type="ECO:0000256" key="2">
    <source>
        <dbReference type="PROSITE-ProRule" id="PRU00076"/>
    </source>
</evidence>
<dbReference type="CDD" id="cd00037">
    <property type="entry name" value="CLECT"/>
    <property type="match status" value="1"/>
</dbReference>
<keyword evidence="1 2" id="KW-1015">Disulfide bond</keyword>
<dbReference type="InterPro" id="IPR006582">
    <property type="entry name" value="MD_domain"/>
</dbReference>
<dbReference type="InterPro" id="IPR057085">
    <property type="entry name" value="Ig_Irg-7"/>
</dbReference>
<dbReference type="InterPro" id="IPR001304">
    <property type="entry name" value="C-type_lectin-like"/>
</dbReference>
<dbReference type="Pfam" id="PF00059">
    <property type="entry name" value="Lectin_C"/>
    <property type="match status" value="1"/>
</dbReference>